<dbReference type="Proteomes" id="UP000321947">
    <property type="component" value="Unassembled WGS sequence"/>
</dbReference>
<gene>
    <name evidence="3" type="ORF">E5676_scaffold94G00340</name>
    <name evidence="2" type="ORF">E6C27_scaffold163G00030</name>
</gene>
<dbReference type="Proteomes" id="UP000321393">
    <property type="component" value="Unassembled WGS sequence"/>
</dbReference>
<proteinExistence type="predicted"/>
<dbReference type="EMBL" id="SSTD01008434">
    <property type="protein sequence ID" value="TYK15927.1"/>
    <property type="molecule type" value="Genomic_DNA"/>
</dbReference>
<accession>A0A5A7U5F3</accession>
<evidence type="ECO:0000313" key="4">
    <source>
        <dbReference type="Proteomes" id="UP000321393"/>
    </source>
</evidence>
<reference evidence="4 5" key="1">
    <citation type="submission" date="2019-08" db="EMBL/GenBank/DDBJ databases">
        <title>Draft genome sequences of two oriental melons (Cucumis melo L. var makuwa).</title>
        <authorList>
            <person name="Kwon S.-Y."/>
        </authorList>
    </citation>
    <scope>NUCLEOTIDE SEQUENCE [LARGE SCALE GENOMIC DNA]</scope>
    <source>
        <strain evidence="5">cv. Chang Bougi</strain>
        <strain evidence="4">cv. SW 3</strain>
        <tissue evidence="2">Leaf</tissue>
    </source>
</reference>
<evidence type="ECO:0000313" key="2">
    <source>
        <dbReference type="EMBL" id="KAA0049567.1"/>
    </source>
</evidence>
<dbReference type="AlphaFoldDB" id="A0A5A7U5F3"/>
<comment type="caution">
    <text evidence="2">The sequence shown here is derived from an EMBL/GenBank/DDBJ whole genome shotgun (WGS) entry which is preliminary data.</text>
</comment>
<protein>
    <submittedName>
        <fullName evidence="2">CACTA en-spm transposon protein</fullName>
    </submittedName>
</protein>
<feature type="compositionally biased region" description="Polar residues" evidence="1">
    <location>
        <begin position="31"/>
        <end position="47"/>
    </location>
</feature>
<evidence type="ECO:0000256" key="1">
    <source>
        <dbReference type="SAM" id="MobiDB-lite"/>
    </source>
</evidence>
<feature type="region of interest" description="Disordered" evidence="1">
    <location>
        <begin position="31"/>
        <end position="50"/>
    </location>
</feature>
<evidence type="ECO:0000313" key="3">
    <source>
        <dbReference type="EMBL" id="TYK15927.1"/>
    </source>
</evidence>
<sequence>MSTSTMSSFSSDFEEIDMMFLEFDKDLNNTTEGSSSVGDNLVKTTQPSPTPMRHAQSLLLEFERYVHANGWIPMSIAPRRRSPFRHTLFSSAKPLACHFFMLDFNDQAMNRSNHRRTSLLDKSSLTIMATGLSHFYNDNTTSLSNEVLSHSLRTRYVRLVWVDDRANQKVLVGDPSPSLARQPMLAVPRPHVCNPQWSSNYGSSLMKLNKHLKNKEGHQRC</sequence>
<name>A0A5A7U5F3_CUCMM</name>
<dbReference type="EMBL" id="SSTE01012141">
    <property type="protein sequence ID" value="KAA0049567.1"/>
    <property type="molecule type" value="Genomic_DNA"/>
</dbReference>
<organism evidence="2 4">
    <name type="scientific">Cucumis melo var. makuwa</name>
    <name type="common">Oriental melon</name>
    <dbReference type="NCBI Taxonomy" id="1194695"/>
    <lineage>
        <taxon>Eukaryota</taxon>
        <taxon>Viridiplantae</taxon>
        <taxon>Streptophyta</taxon>
        <taxon>Embryophyta</taxon>
        <taxon>Tracheophyta</taxon>
        <taxon>Spermatophyta</taxon>
        <taxon>Magnoliopsida</taxon>
        <taxon>eudicotyledons</taxon>
        <taxon>Gunneridae</taxon>
        <taxon>Pentapetalae</taxon>
        <taxon>rosids</taxon>
        <taxon>fabids</taxon>
        <taxon>Cucurbitales</taxon>
        <taxon>Cucurbitaceae</taxon>
        <taxon>Benincaseae</taxon>
        <taxon>Cucumis</taxon>
    </lineage>
</organism>
<evidence type="ECO:0000313" key="5">
    <source>
        <dbReference type="Proteomes" id="UP000321947"/>
    </source>
</evidence>